<keyword evidence="2" id="KW-1185">Reference proteome</keyword>
<evidence type="ECO:0000313" key="1">
    <source>
        <dbReference type="EMBL" id="KGE89725.1"/>
    </source>
</evidence>
<dbReference type="EMBL" id="JPOS01000003">
    <property type="protein sequence ID" value="KGE89725.1"/>
    <property type="molecule type" value="Genomic_DNA"/>
</dbReference>
<organism evidence="1 2">
    <name type="scientific">Phaeodactylibacter xiamenensis</name>
    <dbReference type="NCBI Taxonomy" id="1524460"/>
    <lineage>
        <taxon>Bacteria</taxon>
        <taxon>Pseudomonadati</taxon>
        <taxon>Bacteroidota</taxon>
        <taxon>Saprospiria</taxon>
        <taxon>Saprospirales</taxon>
        <taxon>Haliscomenobacteraceae</taxon>
        <taxon>Phaeodactylibacter</taxon>
    </lineage>
</organism>
<sequence>METTKKMSNLQLELLKVFSFDLEDHQIIEIRNLLANYFAEKATAEMDRLWEENQWNEKTIEEWSKEHMRTKYSF</sequence>
<comment type="caution">
    <text evidence="1">The sequence shown here is derived from an EMBL/GenBank/DDBJ whole genome shotgun (WGS) entry which is preliminary data.</text>
</comment>
<reference evidence="1 2" key="1">
    <citation type="journal article" date="2014" name="Int. J. Syst. Evol. Microbiol.">
        <title>Phaeodactylibacter xiamenensis gen. nov., sp. nov., a member of the family Saprospiraceae isolated from the marine alga Phaeodactylum tricornutum.</title>
        <authorList>
            <person name="Chen Z.Jr."/>
            <person name="Lei X."/>
            <person name="Lai Q."/>
            <person name="Li Y."/>
            <person name="Zhang B."/>
            <person name="Zhang J."/>
            <person name="Zhang H."/>
            <person name="Yang L."/>
            <person name="Zheng W."/>
            <person name="Tian Y."/>
            <person name="Yu Z."/>
            <person name="Xu H.Jr."/>
            <person name="Zheng T."/>
        </authorList>
    </citation>
    <scope>NUCLEOTIDE SEQUENCE [LARGE SCALE GENOMIC DNA]</scope>
    <source>
        <strain evidence="1 2">KD52</strain>
    </source>
</reference>
<evidence type="ECO:0000313" key="2">
    <source>
        <dbReference type="Proteomes" id="UP000029736"/>
    </source>
</evidence>
<dbReference type="AlphaFoldDB" id="A0A098SC60"/>
<name>A0A098SC60_9BACT</name>
<proteinExistence type="predicted"/>
<dbReference type="Proteomes" id="UP000029736">
    <property type="component" value="Unassembled WGS sequence"/>
</dbReference>
<gene>
    <name evidence="1" type="ORF">IX84_01480</name>
</gene>
<dbReference type="STRING" id="1524460.IX84_01480"/>
<protein>
    <submittedName>
        <fullName evidence="1">Uncharacterized protein</fullName>
    </submittedName>
</protein>
<accession>A0A098SC60</accession>